<sequence>MTIKIIPPSLVAGVVMSSFHAEGTCTKPRTMTDISPPEASTTARMIFQALKQSSTEFKIAFIDNCADAAVTSCYDNTINTIFIRADKQYLLTEYSPRVEMLPIVLLYHELGHAKQYLDGAGERLVKEDSSATYTGGNQMSWKGGEKVAVPKRGKISQFNMHGYSMNLETNNMRLHEWPISRELGVPLRSKYTDICEA</sequence>
<proteinExistence type="predicted"/>
<organism evidence="1 2">
    <name type="scientific">Oleispira antarctica RB-8</name>
    <dbReference type="NCBI Taxonomy" id="698738"/>
    <lineage>
        <taxon>Bacteria</taxon>
        <taxon>Pseudomonadati</taxon>
        <taxon>Pseudomonadota</taxon>
        <taxon>Gammaproteobacteria</taxon>
        <taxon>Oceanospirillales</taxon>
        <taxon>Oceanospirillaceae</taxon>
        <taxon>Oleispira</taxon>
    </lineage>
</organism>
<dbReference type="KEGG" id="oai:OLEAN_C02910"/>
<keyword evidence="2" id="KW-1185">Reference proteome</keyword>
<reference evidence="1 2" key="1">
    <citation type="journal article" date="2013" name="Nat. Commun.">
        <title>Genome sequence and functional genomic analysis of the oil-degrading bacterium Oleispira antarctica.</title>
        <authorList>
            <person name="Kube M."/>
            <person name="Chernikova T.N."/>
            <person name="Al-Ramahi Y."/>
            <person name="Beloqui A."/>
            <person name="Lopez-Cortez N."/>
            <person name="Guazzaroni M.E."/>
            <person name="Heipieper H.J."/>
            <person name="Klages S."/>
            <person name="Kotsyurbenko O.R."/>
            <person name="Langer I."/>
            <person name="Nechitaylo T.Y."/>
            <person name="Lunsdorf H."/>
            <person name="Fernandez M."/>
            <person name="Juarez S."/>
            <person name="Ciordia S."/>
            <person name="Singer A."/>
            <person name="Kagan O."/>
            <person name="Egorova O."/>
            <person name="Petit P.A."/>
            <person name="Stogios P."/>
            <person name="Kim Y."/>
            <person name="Tchigvintsev A."/>
            <person name="Flick R."/>
            <person name="Denaro R."/>
            <person name="Genovese M."/>
            <person name="Albar J.P."/>
            <person name="Reva O.N."/>
            <person name="Martinez-Gomariz M."/>
            <person name="Tran H."/>
            <person name="Ferrer M."/>
            <person name="Savchenko A."/>
            <person name="Yakunin A.F."/>
            <person name="Yakimov M.M."/>
            <person name="Golyshina O.V."/>
            <person name="Reinhardt R."/>
            <person name="Golyshin P.N."/>
        </authorList>
    </citation>
    <scope>NUCLEOTIDE SEQUENCE [LARGE SCALE GENOMIC DNA]</scope>
</reference>
<dbReference type="AlphaFoldDB" id="R4YJS2"/>
<dbReference type="Proteomes" id="UP000032749">
    <property type="component" value="Chromosome"/>
</dbReference>
<dbReference type="EMBL" id="FO203512">
    <property type="protein sequence ID" value="CCK74467.1"/>
    <property type="molecule type" value="Genomic_DNA"/>
</dbReference>
<protein>
    <submittedName>
        <fullName evidence="1">Uncharacterized protein</fullName>
    </submittedName>
</protein>
<evidence type="ECO:0000313" key="2">
    <source>
        <dbReference type="Proteomes" id="UP000032749"/>
    </source>
</evidence>
<name>R4YJS2_OLEAN</name>
<accession>R4YJS2</accession>
<evidence type="ECO:0000313" key="1">
    <source>
        <dbReference type="EMBL" id="CCK74467.1"/>
    </source>
</evidence>
<gene>
    <name evidence="1" type="ORF">OLEAN_C02910</name>
</gene>
<dbReference type="HOGENOM" id="CLU_1382901_0_0_6"/>